<dbReference type="InterPro" id="IPR003822">
    <property type="entry name" value="PAH"/>
</dbReference>
<feature type="compositionally biased region" description="Acidic residues" evidence="13">
    <location>
        <begin position="1765"/>
        <end position="1784"/>
    </location>
</feature>
<sequence length="2123" mass="242738">MLKRTLMALYHPNNQYVVHLDRESSPEERLDLSGFVANQTLFQRFQNVRMIVKANFVTYRGPTMVANTLHAAAILLREGGDWDWFINLSASDYPLVTQDDLLHTFSYLPRDLNFIDHTSNIGWKESHRAKPIIIDPGLYMSKKADVFWVSQKRSMPTAFKLFTGSAWMMLSRPFVDYFIWGWDNLPRIVLMYYANFLSSPEGYFHTVICNAREFTNTTVNSDLHFISWDNPPKQHPHHLTLDDFQRMVDSNAPFARKFRRDEPVLDKIDSELLFRSHGMVTPGGWCIGTRENGSDPCAVIGDTSVIKPGLGAKRIEKLITYLLSTENFRPRQCRAEISGKIIDYWNLSSIADLKFGLFQLDTNFIAMERTPDAINVPRSRRHGRRRDIMAECRAYFMEVKDTFHDQIEKYDMFKNILLDLKARRIGRHTAFAQLKELFKEHNELIIGFNTFLPTGYKIALDDDAQISYEEMAPFGAFIYISFVIPDFCTILITSRNASSEMPGYFITISLIVDVLISHEETERTPDEIVVPRSPRHGGNIERSIYLDPSLGMTISDARAYLQQVKNTFIDHDERDKYAMFRKVLFDFKAQRIDRSILIVADRSDSARFCSHLKDLSDLFQIFSERMKRIGDKEIDGSGSQNQHPVGSPRNELQGQSPKPGNGNTKDALTTDDALAYLKEIKDVFHDQKYKYHLFLEIMSDFKAQRTDTSVVIARVKELLKGHNHLILVFNKFLPHGSVSYRFRSYSRDLINLFPELYLWEIWRTRKAAMKRIRDDIYATGSQFKRPLGSSRGESYEQSPITGGGSIGEGGINTQKLTTDDALTYLKEVKEMFQDQRDKYDMFLEVMKDFKAQKTDTSGVISRVKELFKGHNNLIFGFNTFLPKGFEITLDDVEAPSKKTVEFEEAISFVNKIKTRFQHNELVYKSFLEILNMYRKDNKDITEVYNEVSTLFEDHSDLLEEFTRFLPDSLAPHTEAQLLRSQAQRYDDRGSGPPLVRRMFMEKDRRRERTVASRGDRDHSVDRSDLNDDKSMVKMHRDQRKRVDKDNRERRSRDLEDGEAEQDNLQHFSEKRKSSRRMEGFEAYSGPASHSEKNNLKSMYNQAFLFCEKVKERLCSQDDYQAFLKCLNMFSNGIIQRKDLQNLVSDVLGKFPDLMDEFNQFFERCESIDGFQHLAGVMSKKSLGSEENLSRSVKGEEKDREHKRDVEAAKEKERSKDKYMGKSIQELDLSDCERCTPSYRLLPPDYPIPSVRHRQKSGAAVLNDHWVSVTSGSEDYSFKHMRRNQYEESLFRCEDDRFELDMLLESVGSAAKSAEELLNIIIDKKISFEGSFRIEDHFTALNLRCIERLYGDHGLDVTDLIRKNPAAALPVILTRLKQKQDEWTKCREGFNVVWADVYAKNHYKSLDHRSFYFKQQDSKNLSAKALVSEVKDLKEKSQKEDDVVLSISAGYRQPIIPHLEYDYLDRAIHEDLFKLVQFSCEEICSTKEQTGKVLKLWANFLELMLDVAPRAKGSDSVEDVVETQHQRAFTSGEANESSDAISLVSRQLKFATNGDVHASSGVSKHGETGLLNRDSSGKENFKDGDLANKDVATCAEKPQKDQEIGNGAAKRSGDVDERVATSSSSFPSGVENNNGKVGSRDSSGSGGILSKPSEAIDKVDSIQHTQGVDIGRIIVLGNGLQSDTSKANSNYDESGGPSKIEKEEGELSPVGDSEDNFVVYEDRELKATAKTEHSVEAEGENDEDADDEDGDDASEAGEDASGTESIGDECSQDDNGVEEEGEHDEIDGKAESEGEAEGMESHLIEDKGLFPSSERVLLSVKPLSKHIAAAALVDEKKKDSRVFYGNDDFYVLFRLHRILYERILSAKTYCSGSEMKLRNTKDTCSPDPYARFMNALFSLLNGSAENSKFEDECRAIIGNQSYVLFTLEKLIYKLVKQLQAVVADDMDNKLLQLYEYENSRRPGRVFDSVYYENARILLHEENIYRLECSSSPSRLSIQLMDNIIEKPDAYAVSMEPTFTSYLQNEFLSNSSGKKELQDIVLQRNMRGYNGLDDLAVACKAMEGVQVINGLECKMSCSSYKISYVLDTEDFFHRKKKQKKSNNLSLGKLSQNRIERFHKFLSASR</sequence>
<dbReference type="InterPro" id="IPR003406">
    <property type="entry name" value="Glyco_trans_14"/>
</dbReference>
<organism evidence="15 16">
    <name type="scientific">Arabidopsis thaliana</name>
    <name type="common">Mouse-ear cress</name>
    <dbReference type="NCBI Taxonomy" id="3702"/>
    <lineage>
        <taxon>Eukaryota</taxon>
        <taxon>Viridiplantae</taxon>
        <taxon>Streptophyta</taxon>
        <taxon>Embryophyta</taxon>
        <taxon>Tracheophyta</taxon>
        <taxon>Spermatophyta</taxon>
        <taxon>Magnoliopsida</taxon>
        <taxon>eudicotyledons</taxon>
        <taxon>Gunneridae</taxon>
        <taxon>Pentapetalae</taxon>
        <taxon>rosids</taxon>
        <taxon>malvids</taxon>
        <taxon>Brassicales</taxon>
        <taxon>Brassicaceae</taxon>
        <taxon>Camelineae</taxon>
        <taxon>Arabidopsis</taxon>
    </lineage>
</organism>
<evidence type="ECO:0000313" key="15">
    <source>
        <dbReference type="EMBL" id="CAD5331727.1"/>
    </source>
</evidence>
<dbReference type="GO" id="GO:0016020">
    <property type="term" value="C:membrane"/>
    <property type="evidence" value="ECO:0007669"/>
    <property type="project" value="UniProtKB-SubCell"/>
</dbReference>
<evidence type="ECO:0000256" key="13">
    <source>
        <dbReference type="SAM" id="MobiDB-lite"/>
    </source>
</evidence>
<feature type="region of interest" description="Disordered" evidence="13">
    <location>
        <begin position="1554"/>
        <end position="1651"/>
    </location>
</feature>
<dbReference type="SMART" id="SM00761">
    <property type="entry name" value="HDAC_interact"/>
    <property type="match status" value="1"/>
</dbReference>
<evidence type="ECO:0000313" key="16">
    <source>
        <dbReference type="Proteomes" id="UP000516314"/>
    </source>
</evidence>
<dbReference type="Gene3D" id="1.20.1160.11">
    <property type="entry name" value="Paired amphipathic helix"/>
    <property type="match status" value="5"/>
</dbReference>
<dbReference type="EMBL" id="LR881470">
    <property type="protein sequence ID" value="CAD5331727.1"/>
    <property type="molecule type" value="Genomic_DNA"/>
</dbReference>
<dbReference type="InterPro" id="IPR013194">
    <property type="entry name" value="HDAC_interact_dom"/>
</dbReference>
<dbReference type="FunFam" id="1.20.1160.11:FF:000002">
    <property type="entry name" value="Paired amphipathic helix protein SIN3"/>
    <property type="match status" value="1"/>
</dbReference>
<evidence type="ECO:0000256" key="11">
    <source>
        <dbReference type="ARBA" id="ARBA00023242"/>
    </source>
</evidence>
<dbReference type="GO" id="GO:0005634">
    <property type="term" value="C:nucleus"/>
    <property type="evidence" value="ECO:0007669"/>
    <property type="project" value="UniProtKB-SubCell"/>
</dbReference>
<feature type="region of interest" description="Disordered" evidence="13">
    <location>
        <begin position="632"/>
        <end position="667"/>
    </location>
</feature>
<feature type="region of interest" description="Disordered" evidence="13">
    <location>
        <begin position="1185"/>
        <end position="1214"/>
    </location>
</feature>
<evidence type="ECO:0000256" key="5">
    <source>
        <dbReference type="ARBA" id="ARBA00022679"/>
    </source>
</evidence>
<feature type="compositionally biased region" description="Polar residues" evidence="13">
    <location>
        <begin position="637"/>
        <end position="667"/>
    </location>
</feature>
<dbReference type="GO" id="GO:0016757">
    <property type="term" value="F:glycosyltransferase activity"/>
    <property type="evidence" value="ECO:0007669"/>
    <property type="project" value="UniProtKB-KW"/>
</dbReference>
<dbReference type="SUPFAM" id="SSF47762">
    <property type="entry name" value="PAH2 domain"/>
    <property type="match status" value="6"/>
</dbReference>
<feature type="region of interest" description="Disordered" evidence="13">
    <location>
        <begin position="787"/>
        <end position="809"/>
    </location>
</feature>
<protein>
    <submittedName>
        <fullName evidence="15">(thale cress) hypothetical protein</fullName>
    </submittedName>
</protein>
<feature type="compositionally biased region" description="Polar residues" evidence="13">
    <location>
        <begin position="1680"/>
        <end position="1691"/>
    </location>
</feature>
<feature type="compositionally biased region" description="Basic and acidic residues" evidence="13">
    <location>
        <begin position="1192"/>
        <end position="1214"/>
    </location>
</feature>
<feature type="region of interest" description="Disordered" evidence="13">
    <location>
        <begin position="980"/>
        <end position="1090"/>
    </location>
</feature>
<keyword evidence="10" id="KW-0325">Glycoprotein</keyword>
<name>A0A7G2FEQ1_ARATH</name>
<feature type="compositionally biased region" description="Basic and acidic residues" evidence="13">
    <location>
        <begin position="998"/>
        <end position="1054"/>
    </location>
</feature>
<gene>
    <name evidence="15" type="ORF">AT9943_LOCUS19176</name>
</gene>
<dbReference type="PANTHER" id="PTHR12346">
    <property type="entry name" value="SIN3B-RELATED"/>
    <property type="match status" value="1"/>
</dbReference>
<comment type="subcellular location">
    <subcellularLocation>
        <location evidence="2">Membrane</location>
        <topology evidence="2">Single-pass type II membrane protein</topology>
    </subcellularLocation>
    <subcellularLocation>
        <location evidence="1 12">Nucleus</location>
    </subcellularLocation>
</comment>
<dbReference type="PANTHER" id="PTHR12346:SF8">
    <property type="entry name" value="PAIRED AMPHIPATHIC HELIX PROTEIN SIN3-LIKE 2"/>
    <property type="match status" value="1"/>
</dbReference>
<dbReference type="Pfam" id="PF16879">
    <property type="entry name" value="Sin3a_C"/>
    <property type="match status" value="1"/>
</dbReference>
<keyword evidence="11 12" id="KW-0539">Nucleus</keyword>
<dbReference type="Proteomes" id="UP000516314">
    <property type="component" value="Chromosome 5"/>
</dbReference>
<keyword evidence="4" id="KW-0328">Glycosyltransferase</keyword>
<dbReference type="InterPro" id="IPR039774">
    <property type="entry name" value="Sin3-like"/>
</dbReference>
<evidence type="ECO:0000256" key="12">
    <source>
        <dbReference type="PROSITE-ProRule" id="PRU00810"/>
    </source>
</evidence>
<keyword evidence="5" id="KW-0808">Transferase</keyword>
<keyword evidence="9" id="KW-0804">Transcription</keyword>
<dbReference type="FunFam" id="1.20.1160.11:FF:000003">
    <property type="entry name" value="Paired amphipathic helix SIN3-like protein"/>
    <property type="match status" value="1"/>
</dbReference>
<keyword evidence="7" id="KW-0805">Transcription regulation</keyword>
<dbReference type="InterPro" id="IPR036600">
    <property type="entry name" value="PAH_sf"/>
</dbReference>
<evidence type="ECO:0000256" key="8">
    <source>
        <dbReference type="ARBA" id="ARBA00023136"/>
    </source>
</evidence>
<evidence type="ECO:0000256" key="3">
    <source>
        <dbReference type="ARBA" id="ARBA00022491"/>
    </source>
</evidence>
<evidence type="ECO:0000256" key="2">
    <source>
        <dbReference type="ARBA" id="ARBA00004606"/>
    </source>
</evidence>
<evidence type="ECO:0000256" key="1">
    <source>
        <dbReference type="ARBA" id="ARBA00004123"/>
    </source>
</evidence>
<accession>A0A7G2FEQ1</accession>
<evidence type="ECO:0000256" key="4">
    <source>
        <dbReference type="ARBA" id="ARBA00022676"/>
    </source>
</evidence>
<dbReference type="FunFam" id="1.20.1160.11:FF:000001">
    <property type="entry name" value="Paired amphipathic helix protein Sin3"/>
    <property type="match status" value="3"/>
</dbReference>
<feature type="compositionally biased region" description="Basic and acidic residues" evidence="13">
    <location>
        <begin position="1067"/>
        <end position="1079"/>
    </location>
</feature>
<dbReference type="InterPro" id="IPR031693">
    <property type="entry name" value="Sin3_C"/>
</dbReference>
<keyword evidence="6" id="KW-0677">Repeat</keyword>
<evidence type="ECO:0000256" key="7">
    <source>
        <dbReference type="ARBA" id="ARBA00023015"/>
    </source>
</evidence>
<feature type="compositionally biased region" description="Polar residues" evidence="13">
    <location>
        <begin position="1619"/>
        <end position="1642"/>
    </location>
</feature>
<proteinExistence type="predicted"/>
<evidence type="ECO:0000256" key="9">
    <source>
        <dbReference type="ARBA" id="ARBA00023163"/>
    </source>
</evidence>
<evidence type="ECO:0000259" key="14">
    <source>
        <dbReference type="SMART" id="SM00761"/>
    </source>
</evidence>
<feature type="compositionally biased region" description="Basic and acidic residues" evidence="13">
    <location>
        <begin position="1719"/>
        <end position="1735"/>
    </location>
</feature>
<feature type="compositionally biased region" description="Acidic residues" evidence="13">
    <location>
        <begin position="1736"/>
        <end position="1757"/>
    </location>
</feature>
<dbReference type="Pfam" id="PF02485">
    <property type="entry name" value="Branch"/>
    <property type="match status" value="1"/>
</dbReference>
<evidence type="ECO:0000256" key="10">
    <source>
        <dbReference type="ARBA" id="ARBA00023180"/>
    </source>
</evidence>
<keyword evidence="3" id="KW-0678">Repressor</keyword>
<keyword evidence="8" id="KW-0472">Membrane</keyword>
<feature type="compositionally biased region" description="Basic and acidic residues" evidence="13">
    <location>
        <begin position="1574"/>
        <end position="1587"/>
    </location>
</feature>
<dbReference type="GO" id="GO:0003714">
    <property type="term" value="F:transcription corepressor activity"/>
    <property type="evidence" value="ECO:0007669"/>
    <property type="project" value="InterPro"/>
</dbReference>
<evidence type="ECO:0000256" key="6">
    <source>
        <dbReference type="ARBA" id="ARBA00022737"/>
    </source>
</evidence>
<feature type="region of interest" description="Disordered" evidence="13">
    <location>
        <begin position="1680"/>
        <end position="1799"/>
    </location>
</feature>
<dbReference type="PROSITE" id="PS51477">
    <property type="entry name" value="PAH"/>
    <property type="match status" value="5"/>
</dbReference>
<reference evidence="15 16" key="1">
    <citation type="submission" date="2020-09" db="EMBL/GenBank/DDBJ databases">
        <authorList>
            <person name="Ashkenazy H."/>
        </authorList>
    </citation>
    <scope>NUCLEOTIDE SEQUENCE [LARGE SCALE GENOMIC DNA]</scope>
    <source>
        <strain evidence="16">cv. Cdm-0</strain>
    </source>
</reference>
<dbReference type="Pfam" id="PF08295">
    <property type="entry name" value="Sin3_corepress"/>
    <property type="match status" value="1"/>
</dbReference>
<dbReference type="Pfam" id="PF02671">
    <property type="entry name" value="PAH"/>
    <property type="match status" value="5"/>
</dbReference>
<feature type="domain" description="Histone deacetylase interacting" evidence="14">
    <location>
        <begin position="1230"/>
        <end position="1330"/>
    </location>
</feature>